<dbReference type="AlphaFoldDB" id="A0A917HMR2"/>
<feature type="binding site" evidence="3">
    <location>
        <begin position="80"/>
        <end position="81"/>
    </location>
    <ligand>
        <name>substrate</name>
    </ligand>
</feature>
<feature type="binding site" evidence="3">
    <location>
        <position position="179"/>
    </location>
    <ligand>
        <name>substrate</name>
    </ligand>
</feature>
<name>A0A917HMR2_9SPHI</name>
<proteinExistence type="inferred from homology"/>
<comment type="subunit">
    <text evidence="3">Homodimer.</text>
</comment>
<organism evidence="5 6">
    <name type="scientific">Parapedobacter pyrenivorans</name>
    <dbReference type="NCBI Taxonomy" id="1305674"/>
    <lineage>
        <taxon>Bacteria</taxon>
        <taxon>Pseudomonadati</taxon>
        <taxon>Bacteroidota</taxon>
        <taxon>Sphingobacteriia</taxon>
        <taxon>Sphingobacteriales</taxon>
        <taxon>Sphingobacteriaceae</taxon>
        <taxon>Parapedobacter</taxon>
    </lineage>
</organism>
<keyword evidence="3" id="KW-0963">Cytoplasm</keyword>
<feature type="active site" description="Proton donor" evidence="3">
    <location>
        <position position="79"/>
    </location>
</feature>
<feature type="binding site" evidence="3">
    <location>
        <position position="18"/>
    </location>
    <ligand>
        <name>substrate</name>
    </ligand>
</feature>
<dbReference type="GO" id="GO:0009089">
    <property type="term" value="P:lysine biosynthetic process via diaminopimelate"/>
    <property type="evidence" value="ECO:0007669"/>
    <property type="project" value="UniProtKB-UniRule"/>
</dbReference>
<comment type="caution">
    <text evidence="3">Lacks conserved residue(s) required for the propagation of feature annotation.</text>
</comment>
<gene>
    <name evidence="3 5" type="primary">dapF</name>
    <name evidence="5" type="ORF">GCM10007415_17310</name>
</gene>
<dbReference type="Proteomes" id="UP000660862">
    <property type="component" value="Unassembled WGS sequence"/>
</dbReference>
<comment type="subcellular location">
    <subcellularLocation>
        <location evidence="3">Cytoplasm</location>
    </subcellularLocation>
</comment>
<keyword evidence="6" id="KW-1185">Reference proteome</keyword>
<evidence type="ECO:0000256" key="2">
    <source>
        <dbReference type="ARBA" id="ARBA00023235"/>
    </source>
</evidence>
<keyword evidence="3" id="KW-0028">Amino-acid biosynthesis</keyword>
<dbReference type="EC" id="5.1.1.7" evidence="3 4"/>
<dbReference type="HAMAP" id="MF_00197">
    <property type="entry name" value="DAP_epimerase"/>
    <property type="match status" value="1"/>
</dbReference>
<dbReference type="PANTHER" id="PTHR31689">
    <property type="entry name" value="DIAMINOPIMELATE EPIMERASE, CHLOROPLASTIC"/>
    <property type="match status" value="1"/>
</dbReference>
<dbReference type="Pfam" id="PF01678">
    <property type="entry name" value="DAP_epimerase"/>
    <property type="match status" value="2"/>
</dbReference>
<dbReference type="PANTHER" id="PTHR31689:SF0">
    <property type="entry name" value="DIAMINOPIMELATE EPIMERASE"/>
    <property type="match status" value="1"/>
</dbReference>
<feature type="site" description="Could be important to modulate the pK values of the two catalytic cysteine residues" evidence="3">
    <location>
        <position position="196"/>
    </location>
</feature>
<sequence>MGEDMVTHTFYKYQGAGNDFVVIDNRNGLFDSGNVDLVEHLCDRRFGIGADGLMLLQDVADHDFEMVYFNADGRQGSMCGNGGRCIVAFARDLKIIDREADFLAVDGVHHAQVHGQAGWISLQMNDVDLIEQDGDAYILNTGSPHYVKLVSKNTLVNFAVVEEGRKIRYSHAYRDGGINVNFVEVDGDGYHLRTYERGVEDETLACGTGATAAALAVAWHNGVDGVFQTPIRVQGGNLTIRFVKEGMRFTRVFLEGPATFVFKGEIAW</sequence>
<dbReference type="GO" id="GO:0005829">
    <property type="term" value="C:cytosol"/>
    <property type="evidence" value="ECO:0007669"/>
    <property type="project" value="TreeGrafter"/>
</dbReference>
<dbReference type="SUPFAM" id="SSF54506">
    <property type="entry name" value="Diaminopimelate epimerase-like"/>
    <property type="match status" value="2"/>
</dbReference>
<dbReference type="NCBIfam" id="TIGR00652">
    <property type="entry name" value="DapF"/>
    <property type="match status" value="1"/>
</dbReference>
<feature type="active site" description="Proton acceptor" evidence="3">
    <location>
        <position position="206"/>
    </location>
</feature>
<feature type="site" description="Could be important to modulate the pK values of the two catalytic cysteine residues" evidence="3">
    <location>
        <position position="145"/>
    </location>
</feature>
<keyword evidence="2 3" id="KW-0413">Isomerase</keyword>
<dbReference type="Gene3D" id="3.10.310.10">
    <property type="entry name" value="Diaminopimelate Epimerase, Chain A, domain 1"/>
    <property type="match status" value="2"/>
</dbReference>
<comment type="pathway">
    <text evidence="3">Amino-acid biosynthesis; L-lysine biosynthesis via DAP pathway; DL-2,6-diaminopimelate from LL-2,6-diaminopimelate: step 1/1.</text>
</comment>
<dbReference type="EMBL" id="BMER01000001">
    <property type="protein sequence ID" value="GGG84632.1"/>
    <property type="molecule type" value="Genomic_DNA"/>
</dbReference>
<dbReference type="InterPro" id="IPR001653">
    <property type="entry name" value="DAP_epimerase_DapF"/>
</dbReference>
<evidence type="ECO:0000313" key="5">
    <source>
        <dbReference type="EMBL" id="GGG84632.1"/>
    </source>
</evidence>
<keyword evidence="3" id="KW-0457">Lysine biosynthesis</keyword>
<feature type="binding site" evidence="3">
    <location>
        <begin position="196"/>
        <end position="197"/>
    </location>
    <ligand>
        <name>substrate</name>
    </ligand>
</feature>
<feature type="binding site" evidence="3">
    <location>
        <position position="70"/>
    </location>
    <ligand>
        <name>substrate</name>
    </ligand>
</feature>
<dbReference type="GO" id="GO:0008837">
    <property type="term" value="F:diaminopimelate epimerase activity"/>
    <property type="evidence" value="ECO:0007669"/>
    <property type="project" value="UniProtKB-UniRule"/>
</dbReference>
<evidence type="ECO:0000256" key="4">
    <source>
        <dbReference type="NCBIfam" id="TIGR00652"/>
    </source>
</evidence>
<evidence type="ECO:0000313" key="6">
    <source>
        <dbReference type="Proteomes" id="UP000660862"/>
    </source>
</evidence>
<accession>A0A917HMR2</accession>
<reference evidence="5" key="1">
    <citation type="journal article" date="2014" name="Int. J. Syst. Evol. Microbiol.">
        <title>Complete genome sequence of Corynebacterium casei LMG S-19264T (=DSM 44701T), isolated from a smear-ripened cheese.</title>
        <authorList>
            <consortium name="US DOE Joint Genome Institute (JGI-PGF)"/>
            <person name="Walter F."/>
            <person name="Albersmeier A."/>
            <person name="Kalinowski J."/>
            <person name="Ruckert C."/>
        </authorList>
    </citation>
    <scope>NUCLEOTIDE SEQUENCE</scope>
    <source>
        <strain evidence="5">CGMCC 1.12195</strain>
    </source>
</reference>
<comment type="similarity">
    <text evidence="1 3">Belongs to the diaminopimelate epimerase family.</text>
</comment>
<protein>
    <recommendedName>
        <fullName evidence="3 4">Diaminopimelate epimerase</fullName>
        <shortName evidence="3">DAP epimerase</shortName>
        <ecNumber evidence="3 4">5.1.1.7</ecNumber>
    </recommendedName>
    <alternativeName>
        <fullName evidence="3">PLP-independent amino acid racemase</fullName>
    </alternativeName>
</protein>
<reference evidence="5" key="2">
    <citation type="submission" date="2020-09" db="EMBL/GenBank/DDBJ databases">
        <authorList>
            <person name="Sun Q."/>
            <person name="Zhou Y."/>
        </authorList>
    </citation>
    <scope>NUCLEOTIDE SEQUENCE</scope>
    <source>
        <strain evidence="5">CGMCC 1.12195</strain>
    </source>
</reference>
<feature type="binding site" evidence="3">
    <location>
        <begin position="207"/>
        <end position="208"/>
    </location>
    <ligand>
        <name>substrate</name>
    </ligand>
</feature>
<comment type="function">
    <text evidence="3">Catalyzes the stereoinversion of LL-2,6-diaminopimelate (L,L-DAP) to meso-diaminopimelate (meso-DAP), a precursor of L-lysine and an essential component of the bacterial peptidoglycan.</text>
</comment>
<comment type="catalytic activity">
    <reaction evidence="3">
        <text>(2S,6S)-2,6-diaminopimelate = meso-2,6-diaminopimelate</text>
        <dbReference type="Rhea" id="RHEA:15393"/>
        <dbReference type="ChEBI" id="CHEBI:57609"/>
        <dbReference type="ChEBI" id="CHEBI:57791"/>
        <dbReference type="EC" id="5.1.1.7"/>
    </reaction>
</comment>
<evidence type="ECO:0000256" key="1">
    <source>
        <dbReference type="ARBA" id="ARBA00010219"/>
    </source>
</evidence>
<evidence type="ECO:0000256" key="3">
    <source>
        <dbReference type="HAMAP-Rule" id="MF_00197"/>
    </source>
</evidence>
<comment type="caution">
    <text evidence="5">The sequence shown here is derived from an EMBL/GenBank/DDBJ whole genome shotgun (WGS) entry which is preliminary data.</text>
</comment>